<evidence type="ECO:0000259" key="2">
    <source>
        <dbReference type="Pfam" id="PF11716"/>
    </source>
</evidence>
<organism evidence="3 4">
    <name type="scientific">Nonomuraea spiralis</name>
    <dbReference type="NCBI Taxonomy" id="46182"/>
    <lineage>
        <taxon>Bacteria</taxon>
        <taxon>Bacillati</taxon>
        <taxon>Actinomycetota</taxon>
        <taxon>Actinomycetes</taxon>
        <taxon>Streptosporangiales</taxon>
        <taxon>Streptosporangiaceae</taxon>
        <taxon>Nonomuraea</taxon>
    </lineage>
</organism>
<reference evidence="3 4" key="1">
    <citation type="submission" date="2024-09" db="EMBL/GenBank/DDBJ databases">
        <authorList>
            <person name="Sun Q."/>
            <person name="Mori K."/>
        </authorList>
    </citation>
    <scope>NUCLEOTIDE SEQUENCE [LARGE SCALE GENOMIC DNA]</scope>
    <source>
        <strain evidence="3 4">CCM 3426</strain>
    </source>
</reference>
<keyword evidence="4" id="KW-1185">Reference proteome</keyword>
<dbReference type="GO" id="GO:0016853">
    <property type="term" value="F:isomerase activity"/>
    <property type="evidence" value="ECO:0007669"/>
    <property type="project" value="UniProtKB-KW"/>
</dbReference>
<dbReference type="PANTHER" id="PTHR40758">
    <property type="entry name" value="CONSERVED PROTEIN"/>
    <property type="match status" value="1"/>
</dbReference>
<dbReference type="InterPro" id="IPR024344">
    <property type="entry name" value="MDMPI_metal-binding"/>
</dbReference>
<dbReference type="InterPro" id="IPR017517">
    <property type="entry name" value="Maleyloyr_isom"/>
</dbReference>
<dbReference type="RefSeq" id="WP_189652975.1">
    <property type="nucleotide sequence ID" value="NZ_BMRC01000034.1"/>
</dbReference>
<keyword evidence="3" id="KW-0413">Isomerase</keyword>
<proteinExistence type="predicted"/>
<dbReference type="SUPFAM" id="SSF109854">
    <property type="entry name" value="DinB/YfiT-like putative metalloenzymes"/>
    <property type="match status" value="1"/>
</dbReference>
<dbReference type="NCBIfam" id="TIGR03083">
    <property type="entry name" value="maleylpyruvate isomerase family mycothiol-dependent enzyme"/>
    <property type="match status" value="1"/>
</dbReference>
<dbReference type="Proteomes" id="UP001589647">
    <property type="component" value="Unassembled WGS sequence"/>
</dbReference>
<accession>A0ABV5IXI1</accession>
<evidence type="ECO:0000259" key="1">
    <source>
        <dbReference type="Pfam" id="PF07398"/>
    </source>
</evidence>
<dbReference type="PANTHER" id="PTHR40758:SF1">
    <property type="entry name" value="CONSERVED PROTEIN"/>
    <property type="match status" value="1"/>
</dbReference>
<sequence>MDHVAQFHREVRAFEAAARRAIAPGGTPLVPSCPGWSVADLIIHLGAVHRHVDAVIRDRLPGLPDPTDLAVLGLPADISDWPHPDHAPNTGPVPAAVLDWFAEGAARLAATFSAGDPDAPAWTWSKEQTVGFWQRMQAIEAAVHRWDAENALGTAGPIEAAFAADAVTQVFEVMAPARRSWTQAPPGTGERYLFRRTDGPGAWAVHFDGDTVRLGGASEAHVELAGTASDLLLHLWRRVPADRLDVRGDRALLDRYFTLVPPV</sequence>
<comment type="caution">
    <text evidence="3">The sequence shown here is derived from an EMBL/GenBank/DDBJ whole genome shotgun (WGS) entry which is preliminary data.</text>
</comment>
<dbReference type="InterPro" id="IPR034660">
    <property type="entry name" value="DinB/YfiT-like"/>
</dbReference>
<dbReference type="InterPro" id="IPR010872">
    <property type="entry name" value="MDMPI_C-term_domain"/>
</dbReference>
<feature type="domain" description="Mycothiol-dependent maleylpyruvate isomerase metal-binding" evidence="2">
    <location>
        <begin position="26"/>
        <end position="148"/>
    </location>
</feature>
<evidence type="ECO:0000313" key="4">
    <source>
        <dbReference type="Proteomes" id="UP001589647"/>
    </source>
</evidence>
<dbReference type="Gene3D" id="1.20.120.450">
    <property type="entry name" value="dinb family like domain"/>
    <property type="match status" value="1"/>
</dbReference>
<protein>
    <submittedName>
        <fullName evidence="3">Maleylpyruvate isomerase family mycothiol-dependent enzyme</fullName>
    </submittedName>
</protein>
<gene>
    <name evidence="3" type="ORF">ACFFV7_49395</name>
</gene>
<evidence type="ECO:0000313" key="3">
    <source>
        <dbReference type="EMBL" id="MFB9209274.1"/>
    </source>
</evidence>
<name>A0ABV5IXI1_9ACTN</name>
<dbReference type="Pfam" id="PF11716">
    <property type="entry name" value="MDMPI_N"/>
    <property type="match status" value="1"/>
</dbReference>
<dbReference type="EMBL" id="JBHMEI010000098">
    <property type="protein sequence ID" value="MFB9209274.1"/>
    <property type="molecule type" value="Genomic_DNA"/>
</dbReference>
<feature type="domain" description="MDMPI C-terminal" evidence="1">
    <location>
        <begin position="162"/>
        <end position="255"/>
    </location>
</feature>
<dbReference type="Pfam" id="PF07398">
    <property type="entry name" value="MDMPI_C"/>
    <property type="match status" value="1"/>
</dbReference>